<evidence type="ECO:0000313" key="2">
    <source>
        <dbReference type="Proteomes" id="UP000198507"/>
    </source>
</evidence>
<keyword evidence="2" id="KW-1185">Reference proteome</keyword>
<evidence type="ECO:0000313" key="1">
    <source>
        <dbReference type="EMBL" id="SES74399.1"/>
    </source>
</evidence>
<sequence>MATALNFTVPLKQDPQSQERLAHLIDSFAESIQPAVDAALSRSQIVHFARVLVIDHKYLQVITEFDGDGMDYTEFFREELGPVFQAIFALAEGAPAWEDLNNPNSFYEYTANLNLHSLGSSTVGNDGRGYLFSAVGDRTVRELQAALRESSPAPDSSLAPST</sequence>
<organism evidence="1 2">
    <name type="scientific">Geodermatophilus poikilotrophus</name>
    <dbReference type="NCBI Taxonomy" id="1333667"/>
    <lineage>
        <taxon>Bacteria</taxon>
        <taxon>Bacillati</taxon>
        <taxon>Actinomycetota</taxon>
        <taxon>Actinomycetes</taxon>
        <taxon>Geodermatophilales</taxon>
        <taxon>Geodermatophilaceae</taxon>
        <taxon>Geodermatophilus</taxon>
    </lineage>
</organism>
<protein>
    <submittedName>
        <fullName evidence="1">Uncharacterized protein</fullName>
    </submittedName>
</protein>
<dbReference type="RefSeq" id="WP_175486281.1">
    <property type="nucleotide sequence ID" value="NZ_FOIE01000001.1"/>
</dbReference>
<dbReference type="Proteomes" id="UP000198507">
    <property type="component" value="Unassembled WGS sequence"/>
</dbReference>
<reference evidence="2" key="1">
    <citation type="submission" date="2016-10" db="EMBL/GenBank/DDBJ databases">
        <authorList>
            <person name="Varghese N."/>
            <person name="Submissions S."/>
        </authorList>
    </citation>
    <scope>NUCLEOTIDE SEQUENCE [LARGE SCALE GENOMIC DNA]</scope>
    <source>
        <strain evidence="2">DSM 44209</strain>
    </source>
</reference>
<name>A0A1H9YYY2_9ACTN</name>
<dbReference type="AlphaFoldDB" id="A0A1H9YYY2"/>
<dbReference type="EMBL" id="FOIE01000001">
    <property type="protein sequence ID" value="SES74399.1"/>
    <property type="molecule type" value="Genomic_DNA"/>
</dbReference>
<gene>
    <name evidence="1" type="ORF">SAMN04488546_0345</name>
</gene>
<proteinExistence type="predicted"/>
<accession>A0A1H9YYY2</accession>